<accession>A0AAV1HZQ5</accession>
<keyword evidence="2" id="KW-0472">Membrane</keyword>
<comment type="caution">
    <text evidence="3">The sequence shown here is derived from an EMBL/GenBank/DDBJ whole genome shotgun (WGS) entry which is preliminary data.</text>
</comment>
<name>A0AAV1HZQ5_9CHLO</name>
<evidence type="ECO:0000313" key="4">
    <source>
        <dbReference type="Proteomes" id="UP001314263"/>
    </source>
</evidence>
<sequence>MVTLESLIAAKLRSDNDRDAGDTQPLLSRGPDRDDARNTPVWTESNWASISASEQKQDTLVQLSPLTKGSSTPDQALRRRSSLPRRLTADAATTILKHPVAGDLHVQVVPATGDKPVGAAANPTALVDRDQSQDALGLEDDTPANALPPYTQSWFWRLVLPAAFTVACLVLGILYATIAPNKARHSCLLIL</sequence>
<gene>
    <name evidence="3" type="ORF">CVIRNUC_002547</name>
</gene>
<evidence type="ECO:0000313" key="3">
    <source>
        <dbReference type="EMBL" id="CAK0757530.1"/>
    </source>
</evidence>
<feature type="transmembrane region" description="Helical" evidence="2">
    <location>
        <begin position="154"/>
        <end position="176"/>
    </location>
</feature>
<keyword evidence="4" id="KW-1185">Reference proteome</keyword>
<reference evidence="3 4" key="1">
    <citation type="submission" date="2023-10" db="EMBL/GenBank/DDBJ databases">
        <authorList>
            <person name="Maclean D."/>
            <person name="Macfadyen A."/>
        </authorList>
    </citation>
    <scope>NUCLEOTIDE SEQUENCE [LARGE SCALE GENOMIC DNA]</scope>
</reference>
<evidence type="ECO:0000256" key="2">
    <source>
        <dbReference type="SAM" id="Phobius"/>
    </source>
</evidence>
<protein>
    <submittedName>
        <fullName evidence="3">Uncharacterized protein</fullName>
    </submittedName>
</protein>
<dbReference type="EMBL" id="CAUYUE010000003">
    <property type="protein sequence ID" value="CAK0757530.1"/>
    <property type="molecule type" value="Genomic_DNA"/>
</dbReference>
<dbReference type="Proteomes" id="UP001314263">
    <property type="component" value="Unassembled WGS sequence"/>
</dbReference>
<proteinExistence type="predicted"/>
<keyword evidence="2" id="KW-0812">Transmembrane</keyword>
<keyword evidence="2" id="KW-1133">Transmembrane helix</keyword>
<feature type="region of interest" description="Disordered" evidence="1">
    <location>
        <begin position="15"/>
        <end position="40"/>
    </location>
</feature>
<evidence type="ECO:0000256" key="1">
    <source>
        <dbReference type="SAM" id="MobiDB-lite"/>
    </source>
</evidence>
<organism evidence="3 4">
    <name type="scientific">Coccomyxa viridis</name>
    <dbReference type="NCBI Taxonomy" id="1274662"/>
    <lineage>
        <taxon>Eukaryota</taxon>
        <taxon>Viridiplantae</taxon>
        <taxon>Chlorophyta</taxon>
        <taxon>core chlorophytes</taxon>
        <taxon>Trebouxiophyceae</taxon>
        <taxon>Trebouxiophyceae incertae sedis</taxon>
        <taxon>Coccomyxaceae</taxon>
        <taxon>Coccomyxa</taxon>
    </lineage>
</organism>
<dbReference type="AlphaFoldDB" id="A0AAV1HZQ5"/>